<gene>
    <name evidence="1" type="ORF">FC093_23435</name>
</gene>
<dbReference type="AlphaFoldDB" id="A0A4U3KP62"/>
<organism evidence="1 2">
    <name type="scientific">Ilyomonas limi</name>
    <dbReference type="NCBI Taxonomy" id="2575867"/>
    <lineage>
        <taxon>Bacteria</taxon>
        <taxon>Pseudomonadati</taxon>
        <taxon>Bacteroidota</taxon>
        <taxon>Chitinophagia</taxon>
        <taxon>Chitinophagales</taxon>
        <taxon>Chitinophagaceae</taxon>
        <taxon>Ilyomonas</taxon>
    </lineage>
</organism>
<protein>
    <submittedName>
        <fullName evidence="1">Uncharacterized protein</fullName>
    </submittedName>
</protein>
<dbReference type="OrthoDB" id="10003841at2"/>
<keyword evidence="2" id="KW-1185">Reference proteome</keyword>
<dbReference type="RefSeq" id="WP_137264258.1">
    <property type="nucleotide sequence ID" value="NZ_SZQL01000053.1"/>
</dbReference>
<accession>A0A4U3KP62</accession>
<dbReference type="EMBL" id="SZQL01000053">
    <property type="protein sequence ID" value="TKK64015.1"/>
    <property type="molecule type" value="Genomic_DNA"/>
</dbReference>
<evidence type="ECO:0000313" key="1">
    <source>
        <dbReference type="EMBL" id="TKK64015.1"/>
    </source>
</evidence>
<reference evidence="1 2" key="1">
    <citation type="submission" date="2019-05" db="EMBL/GenBank/DDBJ databases">
        <title>Panacibacter sp. strain 17mud1-8 Genome sequencing and assembly.</title>
        <authorList>
            <person name="Chhetri G."/>
        </authorList>
    </citation>
    <scope>NUCLEOTIDE SEQUENCE [LARGE SCALE GENOMIC DNA]</scope>
    <source>
        <strain evidence="1 2">17mud1-8</strain>
    </source>
</reference>
<comment type="caution">
    <text evidence="1">The sequence shown here is derived from an EMBL/GenBank/DDBJ whole genome shotgun (WGS) entry which is preliminary data.</text>
</comment>
<sequence length="251" mass="28281">MFISRNHELFPQVFTTEMTKETKPFKLELLEKGGNGKPYRFQGSFNAEISSYGVDEMIPKINQGYVPIVGQESTIDKSVLQDNKAIASILAMKSIEMLLPDFKEAKPQDLLEARERLKNHLPPYWSAMLKLSTDAKKITKESSDVKEAMRECQNLVDTLVRPALVDLVLKIEKERRNWFYKIVAPLANTVKLFVGNPSINPAALIKGSLAMATDMTADYIQTKQKIDDLKAESGLTYLLEVHKNLSQKGSS</sequence>
<evidence type="ECO:0000313" key="2">
    <source>
        <dbReference type="Proteomes" id="UP000305848"/>
    </source>
</evidence>
<name>A0A4U3KP62_9BACT</name>
<proteinExistence type="predicted"/>
<dbReference type="Proteomes" id="UP000305848">
    <property type="component" value="Unassembled WGS sequence"/>
</dbReference>